<name>A0A3M2L4P6_9NOCA</name>
<dbReference type="AlphaFoldDB" id="A0A3M2L4P6"/>
<reference evidence="2 3" key="1">
    <citation type="submission" date="2018-10" db="EMBL/GenBank/DDBJ databases">
        <title>Isolation from cow dung.</title>
        <authorList>
            <person name="Ling L."/>
        </authorList>
    </citation>
    <scope>NUCLEOTIDE SEQUENCE [LARGE SCALE GENOMIC DNA]</scope>
    <source>
        <strain evidence="2 3">NEAU-LL90</strain>
    </source>
</reference>
<comment type="caution">
    <text evidence="2">The sequence shown here is derived from an EMBL/GenBank/DDBJ whole genome shotgun (WGS) entry which is preliminary data.</text>
</comment>
<evidence type="ECO:0000313" key="3">
    <source>
        <dbReference type="Proteomes" id="UP000279275"/>
    </source>
</evidence>
<keyword evidence="3" id="KW-1185">Reference proteome</keyword>
<protein>
    <submittedName>
        <fullName evidence="2">Uncharacterized protein</fullName>
    </submittedName>
</protein>
<accession>A0A3M2L4P6</accession>
<evidence type="ECO:0000313" key="2">
    <source>
        <dbReference type="EMBL" id="RMI32354.1"/>
    </source>
</evidence>
<feature type="region of interest" description="Disordered" evidence="1">
    <location>
        <begin position="103"/>
        <end position="123"/>
    </location>
</feature>
<proteinExistence type="predicted"/>
<dbReference type="EMBL" id="RFFH01000005">
    <property type="protein sequence ID" value="RMI32354.1"/>
    <property type="molecule type" value="Genomic_DNA"/>
</dbReference>
<dbReference type="OrthoDB" id="4484271at2"/>
<evidence type="ECO:0000256" key="1">
    <source>
        <dbReference type="SAM" id="MobiDB-lite"/>
    </source>
</evidence>
<sequence>MAHEQVSSEPDLGAAVTEAQRLLDHGDTAGAQTPLARRWSVPAGELELRDRLGKLVAGLSQARRGGRAAAEDPLMCGAELVGRRPPHGLGIGWLRSWSHTVQASDTAGPAPVADLPVPRSRLL</sequence>
<gene>
    <name evidence="2" type="ORF">EBN03_15420</name>
</gene>
<dbReference type="RefSeq" id="WP_122188697.1">
    <property type="nucleotide sequence ID" value="NZ_RFFH01000005.1"/>
</dbReference>
<organism evidence="2 3">
    <name type="scientific">Nocardia stercoris</name>
    <dbReference type="NCBI Taxonomy" id="2483361"/>
    <lineage>
        <taxon>Bacteria</taxon>
        <taxon>Bacillati</taxon>
        <taxon>Actinomycetota</taxon>
        <taxon>Actinomycetes</taxon>
        <taxon>Mycobacteriales</taxon>
        <taxon>Nocardiaceae</taxon>
        <taxon>Nocardia</taxon>
    </lineage>
</organism>
<dbReference type="Proteomes" id="UP000279275">
    <property type="component" value="Unassembled WGS sequence"/>
</dbReference>